<feature type="transmembrane region" description="Helical" evidence="1">
    <location>
        <begin position="278"/>
        <end position="298"/>
    </location>
</feature>
<reference evidence="2 3" key="1">
    <citation type="submission" date="2016-03" db="EMBL/GenBank/DDBJ databases">
        <title>Comparative genomics of Rickettsiella.</title>
        <authorList>
            <person name="Chandler C."/>
            <person name="Wang Y."/>
        </authorList>
    </citation>
    <scope>NUCLEOTIDE SEQUENCE [LARGE SCALE GENOMIC DNA]</scope>
    <source>
        <strain evidence="2 3">RCFS May 2013</strain>
    </source>
</reference>
<comment type="caution">
    <text evidence="2">The sequence shown here is derived from an EMBL/GenBank/DDBJ whole genome shotgun (WGS) entry which is preliminary data.</text>
</comment>
<gene>
    <name evidence="2" type="ORF">A1D18_02815</name>
</gene>
<proteinExistence type="predicted"/>
<feature type="transmembrane region" description="Helical" evidence="1">
    <location>
        <begin position="243"/>
        <end position="266"/>
    </location>
</feature>
<keyword evidence="3" id="KW-1185">Reference proteome</keyword>
<sequence>MSDTLSIRINPECLPFLNQAQAKKNISARQNTFIDSVNELHATVNQLKKQTDFQLDKKQEKEISRGVFYALTPSLEKKSATKQQAITLTDLQNVLNNEFYIKDKSATIFIIMSLLEPNSLPFALATLAYSVLTDDSIWSNECTTLDSKFKYTLKAKSDDPSKANIIFNMRMHLKNPQFPESSSLGSLSIQFTINQEKQIKLLPLNMEFNFVDKKAFKQFKKELCRDFRGWIFQHKTHWKIPDLWIIPMLIGYLLGLIVMISLLSLSLTPISPLLLPPLGLMLGLGLSSCLHVFVQANLQKEQEIRKRPIHLFNGKPSVNPHNRSTTSFFVRPTWFNHSAVSETHFRYH</sequence>
<evidence type="ECO:0000256" key="1">
    <source>
        <dbReference type="SAM" id="Phobius"/>
    </source>
</evidence>
<dbReference type="EMBL" id="LUKY01000032">
    <property type="protein sequence ID" value="OIZ95047.1"/>
    <property type="molecule type" value="Genomic_DNA"/>
</dbReference>
<evidence type="ECO:0000313" key="2">
    <source>
        <dbReference type="EMBL" id="OIZ95047.1"/>
    </source>
</evidence>
<keyword evidence="1" id="KW-0472">Membrane</keyword>
<dbReference type="RefSeq" id="WP_071662309.1">
    <property type="nucleotide sequence ID" value="NZ_LUKY01000032.1"/>
</dbReference>
<organism evidence="2 3">
    <name type="scientific">Candidatus Rickettsiella isopodorum</name>
    <dbReference type="NCBI Taxonomy" id="1225476"/>
    <lineage>
        <taxon>Bacteria</taxon>
        <taxon>Pseudomonadati</taxon>
        <taxon>Pseudomonadota</taxon>
        <taxon>Gammaproteobacteria</taxon>
        <taxon>Legionellales</taxon>
        <taxon>Coxiellaceae</taxon>
        <taxon>Rickettsiella</taxon>
    </lineage>
</organism>
<dbReference type="AlphaFoldDB" id="A0A1J8PCG8"/>
<keyword evidence="1" id="KW-1133">Transmembrane helix</keyword>
<name>A0A1J8PCG8_9COXI</name>
<accession>A0A1J8PCG8</accession>
<evidence type="ECO:0000313" key="3">
    <source>
        <dbReference type="Proteomes" id="UP000183924"/>
    </source>
</evidence>
<keyword evidence="1" id="KW-0812">Transmembrane</keyword>
<protein>
    <submittedName>
        <fullName evidence="2">Uncharacterized protein</fullName>
    </submittedName>
</protein>
<dbReference type="Proteomes" id="UP000183924">
    <property type="component" value="Unassembled WGS sequence"/>
</dbReference>